<proteinExistence type="predicted"/>
<keyword evidence="2" id="KW-1185">Reference proteome</keyword>
<evidence type="ECO:0000313" key="2">
    <source>
        <dbReference type="Proteomes" id="UP000183299"/>
    </source>
</evidence>
<reference evidence="1 2" key="1">
    <citation type="submission" date="2016-10" db="EMBL/GenBank/DDBJ databases">
        <authorList>
            <person name="de Groot N.N."/>
        </authorList>
    </citation>
    <scope>NUCLEOTIDE SEQUENCE [LARGE SCALE GENOMIC DNA]</scope>
    <source>
        <strain evidence="1 2">CGMCC 1.8891</strain>
    </source>
</reference>
<organism evidence="1 2">
    <name type="scientific">Celeribacter halophilus</name>
    <dbReference type="NCBI Taxonomy" id="576117"/>
    <lineage>
        <taxon>Bacteria</taxon>
        <taxon>Pseudomonadati</taxon>
        <taxon>Pseudomonadota</taxon>
        <taxon>Alphaproteobacteria</taxon>
        <taxon>Rhodobacterales</taxon>
        <taxon>Roseobacteraceae</taxon>
        <taxon>Celeribacter</taxon>
    </lineage>
</organism>
<evidence type="ECO:0000313" key="1">
    <source>
        <dbReference type="EMBL" id="SFJ48828.1"/>
    </source>
</evidence>
<dbReference type="STRING" id="576117.SAMN04488138_105236"/>
<dbReference type="EMBL" id="FORY01000005">
    <property type="protein sequence ID" value="SFJ48828.1"/>
    <property type="molecule type" value="Genomic_DNA"/>
</dbReference>
<accession>A0A1I3RR89</accession>
<dbReference type="OrthoDB" id="8301496at2"/>
<sequence>MDDEVERLKSLLLRMADVNVSSDVYNDHLRAVLLRELYRLKVKEDLRKRLRSLQEQVGRMRPPDPDFDMKRFMDESWE</sequence>
<dbReference type="Proteomes" id="UP000183299">
    <property type="component" value="Unassembled WGS sequence"/>
</dbReference>
<dbReference type="AlphaFoldDB" id="A0A1I3RR89"/>
<protein>
    <submittedName>
        <fullName evidence="1">Antitoxin VapB</fullName>
    </submittedName>
</protein>
<gene>
    <name evidence="1" type="ORF">SAMN04488138_105236</name>
</gene>
<name>A0A1I3RR89_9RHOB</name>
<dbReference type="RefSeq" id="WP_066599040.1">
    <property type="nucleotide sequence ID" value="NZ_FORY01000005.1"/>
</dbReference>
<dbReference type="GeneID" id="98664895"/>